<dbReference type="PROSITE" id="PS51883">
    <property type="entry name" value="OBG"/>
    <property type="match status" value="1"/>
</dbReference>
<dbReference type="Pfam" id="PF00009">
    <property type="entry name" value="GTP_EFTU"/>
    <property type="match status" value="1"/>
</dbReference>
<dbReference type="AlphaFoldDB" id="A0A6V7RTZ0"/>
<reference evidence="3 4" key="1">
    <citation type="submission" date="2020-08" db="EMBL/GenBank/DDBJ databases">
        <authorList>
            <person name="Ramaprasad A."/>
        </authorList>
    </citation>
    <scope>NUCLEOTIDE SEQUENCE [LARGE SCALE GENOMIC DNA]</scope>
</reference>
<dbReference type="Pfam" id="PF01018">
    <property type="entry name" value="GTP1_OBG"/>
    <property type="match status" value="1"/>
</dbReference>
<dbReference type="SUPFAM" id="SSF52540">
    <property type="entry name" value="P-loop containing nucleoside triphosphate hydrolases"/>
    <property type="match status" value="1"/>
</dbReference>
<dbReference type="InterPro" id="IPR036726">
    <property type="entry name" value="GTP1_OBG_dom_sf"/>
</dbReference>
<gene>
    <name evidence="3" type="ORF">PVBDA_0100830</name>
</gene>
<protein>
    <submittedName>
        <fullName evidence="3">GTP-binding protein, putative</fullName>
    </submittedName>
</protein>
<dbReference type="PANTHER" id="PTHR11702:SF44">
    <property type="entry name" value="GTP-BINDING PROTEIN OBGC, CHLOROPLASTIC"/>
    <property type="match status" value="1"/>
</dbReference>
<sequence length="559" mass="63948">MINKFKQINGTILKNNTILCGGRIFPKSVFFYSIKIINKENKQDIKTYGHNKNGKKNKKNDNEDDSNTTHVCENIDHKGDLIKCQNNLIKFSRSKSIFYESERIIKCESGAGGDGAFSFKKFKRKVFGNLGVPNGGKGGDGGSIYLCYSSVKGNINHKNAGNKKNDDQNKYIFINNLSELPCAILATNGGKGKANQLRGKNGTNIFLYLNKVCHVYKILPDQNDKSNKDNINGNDLSDENEVDSHKSFQTNLDNNIKLEKKTNKENTINENLYEKKEDNLIYYKSNYEENVYNIIKKEDPVYLKRNQHILKQIKTMDQSVRKETYIGLLCETNNCILLSKGGMGGKGNNMQNTFSFGKGQSGDINYIRVVYKCISDICFIGYDGVGKSTLLSLITHQIHTVNNLYILKKIFFKDNYQISVADFFSEKSETSQNDKRNNITFNINPNFIKYMELTHLLVIILDANMDIVSQFCSIREELKRKDEHIYQKPYIVVINKCDLNFKEKMNKVEEAYKGIKNYDNNVPIFFVSAKYGMGITEFVNCLRNSVQKLKHNDNFFSSL</sequence>
<dbReference type="SUPFAM" id="SSF82051">
    <property type="entry name" value="Obg GTP-binding protein N-terminal domain"/>
    <property type="match status" value="1"/>
</dbReference>
<dbReference type="Proteomes" id="UP000515550">
    <property type="component" value="Chromosome PVBDA_01"/>
</dbReference>
<dbReference type="GO" id="GO:0005525">
    <property type="term" value="F:GTP binding"/>
    <property type="evidence" value="ECO:0007669"/>
    <property type="project" value="InterPro"/>
</dbReference>
<dbReference type="EMBL" id="LR865379">
    <property type="protein sequence ID" value="CAD2083710.1"/>
    <property type="molecule type" value="Genomic_DNA"/>
</dbReference>
<feature type="region of interest" description="Disordered" evidence="1">
    <location>
        <begin position="46"/>
        <end position="67"/>
    </location>
</feature>
<dbReference type="Gene3D" id="2.70.210.12">
    <property type="entry name" value="GTP1/OBG domain"/>
    <property type="match status" value="1"/>
</dbReference>
<evidence type="ECO:0000259" key="2">
    <source>
        <dbReference type="PROSITE" id="PS51883"/>
    </source>
</evidence>
<accession>A0A6V7RTZ0</accession>
<dbReference type="PANTHER" id="PTHR11702">
    <property type="entry name" value="DEVELOPMENTALLY REGULATED GTP-BINDING PROTEIN-RELATED"/>
    <property type="match status" value="1"/>
</dbReference>
<dbReference type="GO" id="GO:0003924">
    <property type="term" value="F:GTPase activity"/>
    <property type="evidence" value="ECO:0007669"/>
    <property type="project" value="InterPro"/>
</dbReference>
<evidence type="ECO:0000313" key="4">
    <source>
        <dbReference type="Proteomes" id="UP000515550"/>
    </source>
</evidence>
<dbReference type="InterPro" id="IPR045086">
    <property type="entry name" value="OBG_GTPase"/>
</dbReference>
<proteinExistence type="predicted"/>
<dbReference type="Gene3D" id="3.40.50.300">
    <property type="entry name" value="P-loop containing nucleotide triphosphate hydrolases"/>
    <property type="match status" value="1"/>
</dbReference>
<name>A0A6V7RTZ0_PLAVN</name>
<dbReference type="InterPro" id="IPR027417">
    <property type="entry name" value="P-loop_NTPase"/>
</dbReference>
<dbReference type="VEuPathDB" id="PlasmoDB:PVBDA_0100830"/>
<dbReference type="GO" id="GO:0005739">
    <property type="term" value="C:mitochondrion"/>
    <property type="evidence" value="ECO:0007669"/>
    <property type="project" value="TreeGrafter"/>
</dbReference>
<dbReference type="GO" id="GO:0042254">
    <property type="term" value="P:ribosome biogenesis"/>
    <property type="evidence" value="ECO:0007669"/>
    <property type="project" value="UniProtKB-UniRule"/>
</dbReference>
<evidence type="ECO:0000313" key="3">
    <source>
        <dbReference type="EMBL" id="CAD2083710.1"/>
    </source>
</evidence>
<feature type="region of interest" description="Disordered" evidence="1">
    <location>
        <begin position="224"/>
        <end position="250"/>
    </location>
</feature>
<evidence type="ECO:0000256" key="1">
    <source>
        <dbReference type="SAM" id="MobiDB-lite"/>
    </source>
</evidence>
<organism evidence="3 4">
    <name type="scientific">Plasmodium vinckei brucechwatti</name>
    <dbReference type="NCBI Taxonomy" id="119398"/>
    <lineage>
        <taxon>Eukaryota</taxon>
        <taxon>Sar</taxon>
        <taxon>Alveolata</taxon>
        <taxon>Apicomplexa</taxon>
        <taxon>Aconoidasida</taxon>
        <taxon>Haemosporida</taxon>
        <taxon>Plasmodiidae</taxon>
        <taxon>Plasmodium</taxon>
        <taxon>Plasmodium (Vinckeia)</taxon>
    </lineage>
</organism>
<feature type="domain" description="Obg" evidence="2">
    <location>
        <begin position="97"/>
        <end position="374"/>
    </location>
</feature>
<dbReference type="InterPro" id="IPR000795">
    <property type="entry name" value="T_Tr_GTP-bd_dom"/>
</dbReference>
<dbReference type="InterPro" id="IPR006169">
    <property type="entry name" value="GTP1_OBG_dom"/>
</dbReference>